<dbReference type="SUPFAM" id="SSF51110">
    <property type="entry name" value="alpha-D-mannose-specific plant lectins"/>
    <property type="match status" value="1"/>
</dbReference>
<dbReference type="Gene3D" id="2.90.10.30">
    <property type="match status" value="1"/>
</dbReference>
<dbReference type="AlphaFoldDB" id="A0A4Y5Z6D8"/>
<sequence>MNARHKIACLLVSSGMMLAAGTIKAAVLGPGQSLGVGQPLPSADGAFFAMLTPDGNFAVYRSADHTVAWSTKTGGRRVVVATMQREGRLVLLDAAKKVIWATPTRGRHRVFGVTSWGTAMVVDARRWKPRPKRAEPFVDKMLRQRGRIHWQSKSYGELGRWRELNSH</sequence>
<accession>A0A4Y5Z6D8</accession>
<protein>
    <recommendedName>
        <fullName evidence="2">Bulb-type lectin domain-containing protein</fullName>
    </recommendedName>
</protein>
<evidence type="ECO:0000259" key="2">
    <source>
        <dbReference type="PROSITE" id="PS50927"/>
    </source>
</evidence>
<dbReference type="OrthoDB" id="8443920at2"/>
<dbReference type="EMBL" id="CP041046">
    <property type="protein sequence ID" value="QDE39955.1"/>
    <property type="molecule type" value="Genomic_DNA"/>
</dbReference>
<evidence type="ECO:0000256" key="1">
    <source>
        <dbReference type="SAM" id="SignalP"/>
    </source>
</evidence>
<proteinExistence type="predicted"/>
<name>A0A4Y5Z6D8_9GAMM</name>
<dbReference type="Proteomes" id="UP000316093">
    <property type="component" value="Chromosome"/>
</dbReference>
<keyword evidence="4" id="KW-1185">Reference proteome</keyword>
<evidence type="ECO:0000313" key="4">
    <source>
        <dbReference type="Proteomes" id="UP000316093"/>
    </source>
</evidence>
<feature type="domain" description="Bulb-type lectin" evidence="2">
    <location>
        <begin position="25"/>
        <end position="134"/>
    </location>
</feature>
<keyword evidence="1" id="KW-0732">Signal</keyword>
<dbReference type="RefSeq" id="WP_139983194.1">
    <property type="nucleotide sequence ID" value="NZ_CP041046.1"/>
</dbReference>
<dbReference type="InterPro" id="IPR001480">
    <property type="entry name" value="Bulb-type_lectin_dom"/>
</dbReference>
<gene>
    <name evidence="3" type="ORF">FIV34_12390</name>
</gene>
<feature type="signal peptide" evidence="1">
    <location>
        <begin position="1"/>
        <end position="25"/>
    </location>
</feature>
<dbReference type="InterPro" id="IPR036426">
    <property type="entry name" value="Bulb-type_lectin_dom_sf"/>
</dbReference>
<dbReference type="SMART" id="SM00108">
    <property type="entry name" value="B_lectin"/>
    <property type="match status" value="1"/>
</dbReference>
<evidence type="ECO:0000313" key="3">
    <source>
        <dbReference type="EMBL" id="QDE39955.1"/>
    </source>
</evidence>
<reference evidence="3 4" key="1">
    <citation type="submission" date="2019-06" db="EMBL/GenBank/DDBJ databases">
        <title>A complete genome sequence for Luteibacter pinisoli MAH-14.</title>
        <authorList>
            <person name="Baltrus D.A."/>
        </authorList>
    </citation>
    <scope>NUCLEOTIDE SEQUENCE [LARGE SCALE GENOMIC DNA]</scope>
    <source>
        <strain evidence="3 4">MAH-14</strain>
    </source>
</reference>
<dbReference type="PROSITE" id="PS50927">
    <property type="entry name" value="BULB_LECTIN"/>
    <property type="match status" value="1"/>
</dbReference>
<dbReference type="KEGG" id="lpy:FIV34_12390"/>
<feature type="chain" id="PRO_5021362162" description="Bulb-type lectin domain-containing protein" evidence="1">
    <location>
        <begin position="26"/>
        <end position="167"/>
    </location>
</feature>
<organism evidence="3 4">
    <name type="scientific">Luteibacter pinisoli</name>
    <dbReference type="NCBI Taxonomy" id="2589080"/>
    <lineage>
        <taxon>Bacteria</taxon>
        <taxon>Pseudomonadati</taxon>
        <taxon>Pseudomonadota</taxon>
        <taxon>Gammaproteobacteria</taxon>
        <taxon>Lysobacterales</taxon>
        <taxon>Rhodanobacteraceae</taxon>
        <taxon>Luteibacter</taxon>
    </lineage>
</organism>